<comment type="caution">
    <text evidence="1">The sequence shown here is derived from an EMBL/GenBank/DDBJ whole genome shotgun (WGS) entry which is preliminary data.</text>
</comment>
<proteinExistence type="predicted"/>
<dbReference type="AlphaFoldDB" id="A0A1V4QFL1"/>
<evidence type="ECO:0000313" key="2">
    <source>
        <dbReference type="Proteomes" id="UP000191663"/>
    </source>
</evidence>
<accession>A0A1V4QFL1</accession>
<gene>
    <name evidence="1" type="ORF">BXT86_02755</name>
</gene>
<dbReference type="EMBL" id="MUKB01000036">
    <property type="protein sequence ID" value="OPX18138.1"/>
    <property type="molecule type" value="Genomic_DNA"/>
</dbReference>
<sequence>MKYLGWIISIILVLVGYSIYKTQYLPLKKDVTELEQEIKMWEDILKGKKGIVGERYSFPTERFFSDDKLTPYGEVEILRKFDIHYKGIEIYISAPHAYKRAHSVLRFLTEQRIEYPSLSLFVVFDSLEKFEYKFVKQ</sequence>
<name>A0A1V4QFL1_UNCW3</name>
<dbReference type="Proteomes" id="UP000191663">
    <property type="component" value="Unassembled WGS sequence"/>
</dbReference>
<evidence type="ECO:0000313" key="1">
    <source>
        <dbReference type="EMBL" id="OPX18138.1"/>
    </source>
</evidence>
<protein>
    <submittedName>
        <fullName evidence="1">Uncharacterized protein</fullName>
    </submittedName>
</protein>
<organism evidence="1 2">
    <name type="scientific">candidate division WOR-3 bacterium 4484_100</name>
    <dbReference type="NCBI Taxonomy" id="1936077"/>
    <lineage>
        <taxon>Bacteria</taxon>
        <taxon>Bacteria division WOR-3</taxon>
    </lineage>
</organism>
<reference evidence="2" key="1">
    <citation type="submission" date="2017-01" db="EMBL/GenBank/DDBJ databases">
        <title>Novel pathways for hydrocarbon cycling and metabolic interdependencies in hydrothermal sediment communities.</title>
        <authorList>
            <person name="Dombrowski N."/>
            <person name="Seitz K."/>
            <person name="Teske A."/>
            <person name="Baker B."/>
        </authorList>
    </citation>
    <scope>NUCLEOTIDE SEQUENCE [LARGE SCALE GENOMIC DNA]</scope>
</reference>